<feature type="domain" description="BON" evidence="2">
    <location>
        <begin position="115"/>
        <end position="183"/>
    </location>
</feature>
<dbReference type="AlphaFoldDB" id="A0A2N5C4Y5"/>
<dbReference type="InterPro" id="IPR051686">
    <property type="entry name" value="Lipoprotein_DolP"/>
</dbReference>
<dbReference type="PROSITE" id="PS50914">
    <property type="entry name" value="BON"/>
    <property type="match status" value="1"/>
</dbReference>
<name>A0A2N5C4Y5_9BURK</name>
<feature type="compositionally biased region" description="Low complexity" evidence="1">
    <location>
        <begin position="219"/>
        <end position="244"/>
    </location>
</feature>
<feature type="compositionally biased region" description="Polar residues" evidence="1">
    <location>
        <begin position="14"/>
        <end position="31"/>
    </location>
</feature>
<feature type="compositionally biased region" description="Gly residues" evidence="1">
    <location>
        <begin position="245"/>
        <end position="263"/>
    </location>
</feature>
<dbReference type="Gene3D" id="3.30.1340.30">
    <property type="match status" value="1"/>
</dbReference>
<comment type="caution">
    <text evidence="3">The sequence shown here is derived from an EMBL/GenBank/DDBJ whole genome shotgun (WGS) entry which is preliminary data.</text>
</comment>
<feature type="compositionally biased region" description="Low complexity" evidence="1">
    <location>
        <begin position="264"/>
        <end position="281"/>
    </location>
</feature>
<dbReference type="InterPro" id="IPR014004">
    <property type="entry name" value="Transpt-assoc_nodulatn_dom_bac"/>
</dbReference>
<feature type="compositionally biased region" description="Gly residues" evidence="1">
    <location>
        <begin position="190"/>
        <end position="218"/>
    </location>
</feature>
<dbReference type="Proteomes" id="UP000234341">
    <property type="component" value="Unassembled WGS sequence"/>
</dbReference>
<feature type="compositionally biased region" description="Low complexity" evidence="1">
    <location>
        <begin position="98"/>
        <end position="108"/>
    </location>
</feature>
<evidence type="ECO:0000256" key="1">
    <source>
        <dbReference type="SAM" id="MobiDB-lite"/>
    </source>
</evidence>
<dbReference type="Pfam" id="PF04972">
    <property type="entry name" value="BON"/>
    <property type="match status" value="1"/>
</dbReference>
<organism evidence="3 4">
    <name type="scientific">Cupriavidus pauculus</name>
    <dbReference type="NCBI Taxonomy" id="82633"/>
    <lineage>
        <taxon>Bacteria</taxon>
        <taxon>Pseudomonadati</taxon>
        <taxon>Pseudomonadota</taxon>
        <taxon>Betaproteobacteria</taxon>
        <taxon>Burkholderiales</taxon>
        <taxon>Burkholderiaceae</taxon>
        <taxon>Cupriavidus</taxon>
    </lineage>
</organism>
<dbReference type="SMART" id="SM00749">
    <property type="entry name" value="BON"/>
    <property type="match status" value="1"/>
</dbReference>
<sequence>MRTHYRGGYGVSDYGNQDQEPPVGQSNQTWQRRAAADWLNERERRERHAAGQGPMRDRGDRGSTGPGGYDPNERAYEHFTGANERSDLNRGYGGAGGSAAARRAQRTGPKGYQRSDERIREDLCERLAMSGRVDVREVEVSVASGVVTLSGTVQDRQQKYRIEDMAEEVFGVKDVHNQIRVTRESAMSGRVGGGMGGNTSGMSGLSGRGAMGDQGRSGGSSLSQGLGSPASQGGTAPSSAAGSTGSLGTGIGSNSGSTAGSGFGSSAMPGTNSTTSGKSGG</sequence>
<accession>A0A2N5C4Y5</accession>
<dbReference type="PANTHER" id="PTHR34606:SF15">
    <property type="entry name" value="BON DOMAIN-CONTAINING PROTEIN"/>
    <property type="match status" value="1"/>
</dbReference>
<dbReference type="InterPro" id="IPR007055">
    <property type="entry name" value="BON_dom"/>
</dbReference>
<gene>
    <name evidence="3" type="ORF">CYJ10_28095</name>
</gene>
<dbReference type="PANTHER" id="PTHR34606">
    <property type="entry name" value="BON DOMAIN-CONTAINING PROTEIN"/>
    <property type="match status" value="1"/>
</dbReference>
<proteinExistence type="predicted"/>
<protein>
    <submittedName>
        <fullName evidence="3">RNA-binding protein</fullName>
    </submittedName>
</protein>
<dbReference type="OrthoDB" id="8963247at2"/>
<feature type="region of interest" description="Disordered" evidence="1">
    <location>
        <begin position="187"/>
        <end position="281"/>
    </location>
</feature>
<evidence type="ECO:0000259" key="2">
    <source>
        <dbReference type="PROSITE" id="PS50914"/>
    </source>
</evidence>
<evidence type="ECO:0000313" key="4">
    <source>
        <dbReference type="Proteomes" id="UP000234341"/>
    </source>
</evidence>
<dbReference type="EMBL" id="PJRP01000019">
    <property type="protein sequence ID" value="PLP97272.1"/>
    <property type="molecule type" value="Genomic_DNA"/>
</dbReference>
<evidence type="ECO:0000313" key="3">
    <source>
        <dbReference type="EMBL" id="PLP97272.1"/>
    </source>
</evidence>
<feature type="compositionally biased region" description="Basic and acidic residues" evidence="1">
    <location>
        <begin position="39"/>
        <end position="61"/>
    </location>
</feature>
<feature type="region of interest" description="Disordered" evidence="1">
    <location>
        <begin position="1"/>
        <end position="117"/>
    </location>
</feature>
<reference evidence="3 4" key="1">
    <citation type="submission" date="2017-12" db="EMBL/GenBank/DDBJ databases">
        <title>Genome sequence of the active heterotrophic nitrifier-denitrifier, Cupriavidus pauculus UM1.</title>
        <authorList>
            <person name="Putonti C."/>
            <person name="Castignetti D."/>
        </authorList>
    </citation>
    <scope>NUCLEOTIDE SEQUENCE [LARGE SCALE GENOMIC DNA]</scope>
    <source>
        <strain evidence="3 4">UM1</strain>
    </source>
</reference>